<organism evidence="1 2">
    <name type="scientific">Araneus ventricosus</name>
    <name type="common">Orbweaver spider</name>
    <name type="synonym">Epeira ventricosa</name>
    <dbReference type="NCBI Taxonomy" id="182803"/>
    <lineage>
        <taxon>Eukaryota</taxon>
        <taxon>Metazoa</taxon>
        <taxon>Ecdysozoa</taxon>
        <taxon>Arthropoda</taxon>
        <taxon>Chelicerata</taxon>
        <taxon>Arachnida</taxon>
        <taxon>Araneae</taxon>
        <taxon>Araneomorphae</taxon>
        <taxon>Entelegynae</taxon>
        <taxon>Araneoidea</taxon>
        <taxon>Araneidae</taxon>
        <taxon>Araneus</taxon>
    </lineage>
</organism>
<protein>
    <submittedName>
        <fullName evidence="1">Uncharacterized protein</fullName>
    </submittedName>
</protein>
<proteinExistence type="predicted"/>
<gene>
    <name evidence="1" type="ORF">AVEN_224449_1</name>
</gene>
<dbReference type="EMBL" id="BGPR01045931">
    <property type="protein sequence ID" value="GBO22865.1"/>
    <property type="molecule type" value="Genomic_DNA"/>
</dbReference>
<dbReference type="Proteomes" id="UP000499080">
    <property type="component" value="Unassembled WGS sequence"/>
</dbReference>
<evidence type="ECO:0000313" key="1">
    <source>
        <dbReference type="EMBL" id="GBO22865.1"/>
    </source>
</evidence>
<evidence type="ECO:0000313" key="2">
    <source>
        <dbReference type="Proteomes" id="UP000499080"/>
    </source>
</evidence>
<keyword evidence="2" id="KW-1185">Reference proteome</keyword>
<reference evidence="1 2" key="1">
    <citation type="journal article" date="2019" name="Sci. Rep.">
        <title>Orb-weaving spider Araneus ventricosus genome elucidates the spidroin gene catalogue.</title>
        <authorList>
            <person name="Kono N."/>
            <person name="Nakamura H."/>
            <person name="Ohtoshi R."/>
            <person name="Moran D.A.P."/>
            <person name="Shinohara A."/>
            <person name="Yoshida Y."/>
            <person name="Fujiwara M."/>
            <person name="Mori M."/>
            <person name="Tomita M."/>
            <person name="Arakawa K."/>
        </authorList>
    </citation>
    <scope>NUCLEOTIDE SEQUENCE [LARGE SCALE GENOMIC DNA]</scope>
</reference>
<accession>A0A4Y2VC56</accession>
<dbReference type="AlphaFoldDB" id="A0A4Y2VC56"/>
<sequence length="107" mass="12512">MFGNNTSRCFKKLVDCFNNSSGYDGNDEVDRLAKEVAESDREPLSVKAPISFLKSIFKKKMMEDRQSDWDDEDTGRSTFNILPRVSTQPYYWKKSRFLQDTAHFPRT</sequence>
<name>A0A4Y2VC56_ARAVE</name>
<dbReference type="OrthoDB" id="6514649at2759"/>
<comment type="caution">
    <text evidence="1">The sequence shown here is derived from an EMBL/GenBank/DDBJ whole genome shotgun (WGS) entry which is preliminary data.</text>
</comment>